<reference evidence="8" key="2">
    <citation type="submission" date="2020-09" db="EMBL/GenBank/DDBJ databases">
        <authorList>
            <person name="Sun Q."/>
            <person name="Kim S."/>
        </authorList>
    </citation>
    <scope>NUCLEOTIDE SEQUENCE</scope>
    <source>
        <strain evidence="8">KCTC 42590</strain>
    </source>
</reference>
<dbReference type="InterPro" id="IPR000092">
    <property type="entry name" value="Polyprenyl_synt"/>
</dbReference>
<evidence type="ECO:0000256" key="6">
    <source>
        <dbReference type="ARBA" id="ARBA00023229"/>
    </source>
</evidence>
<dbReference type="EMBL" id="BNCI01000002">
    <property type="protein sequence ID" value="GHF26637.1"/>
    <property type="molecule type" value="Genomic_DNA"/>
</dbReference>
<accession>A0A919E9A6</accession>
<evidence type="ECO:0000256" key="7">
    <source>
        <dbReference type="RuleBase" id="RU004466"/>
    </source>
</evidence>
<dbReference type="PROSITE" id="PS00723">
    <property type="entry name" value="POLYPRENYL_SYNTHASE_1"/>
    <property type="match status" value="1"/>
</dbReference>
<proteinExistence type="inferred from homology"/>
<evidence type="ECO:0000256" key="1">
    <source>
        <dbReference type="ARBA" id="ARBA00001946"/>
    </source>
</evidence>
<dbReference type="InterPro" id="IPR008949">
    <property type="entry name" value="Isoprenoid_synthase_dom_sf"/>
</dbReference>
<dbReference type="Pfam" id="PF00348">
    <property type="entry name" value="polyprenyl_synt"/>
    <property type="match status" value="1"/>
</dbReference>
<reference evidence="8" key="1">
    <citation type="journal article" date="2014" name="Int. J. Syst. Evol. Microbiol.">
        <title>Complete genome sequence of Corynebacterium casei LMG S-19264T (=DSM 44701T), isolated from a smear-ripened cheese.</title>
        <authorList>
            <consortium name="US DOE Joint Genome Institute (JGI-PGF)"/>
            <person name="Walter F."/>
            <person name="Albersmeier A."/>
            <person name="Kalinowski J."/>
            <person name="Ruckert C."/>
        </authorList>
    </citation>
    <scope>NUCLEOTIDE SEQUENCE</scope>
    <source>
        <strain evidence="8">KCTC 42590</strain>
    </source>
</reference>
<dbReference type="PROSITE" id="PS00444">
    <property type="entry name" value="POLYPRENYL_SYNTHASE_2"/>
    <property type="match status" value="1"/>
</dbReference>
<dbReference type="NCBIfam" id="NF045485">
    <property type="entry name" value="FPPsyn"/>
    <property type="match status" value="1"/>
</dbReference>
<comment type="cofactor">
    <cofactor evidence="1">
        <name>Mg(2+)</name>
        <dbReference type="ChEBI" id="CHEBI:18420"/>
    </cofactor>
</comment>
<dbReference type="RefSeq" id="WP_191252936.1">
    <property type="nucleotide sequence ID" value="NZ_BNCI01000002.1"/>
</dbReference>
<dbReference type="InterPro" id="IPR053378">
    <property type="entry name" value="Prenyl_diphosphate_synthase"/>
</dbReference>
<dbReference type="PANTHER" id="PTHR43281">
    <property type="entry name" value="FARNESYL DIPHOSPHATE SYNTHASE"/>
    <property type="match status" value="1"/>
</dbReference>
<evidence type="ECO:0000256" key="4">
    <source>
        <dbReference type="ARBA" id="ARBA00022723"/>
    </source>
</evidence>
<keyword evidence="4" id="KW-0479">Metal-binding</keyword>
<evidence type="ECO:0000256" key="3">
    <source>
        <dbReference type="ARBA" id="ARBA00022679"/>
    </source>
</evidence>
<keyword evidence="3 7" id="KW-0808">Transferase</keyword>
<evidence type="ECO:0000256" key="2">
    <source>
        <dbReference type="ARBA" id="ARBA00006706"/>
    </source>
</evidence>
<evidence type="ECO:0000313" key="8">
    <source>
        <dbReference type="EMBL" id="GHF26637.1"/>
    </source>
</evidence>
<dbReference type="PANTHER" id="PTHR43281:SF1">
    <property type="entry name" value="FARNESYL DIPHOSPHATE SYNTHASE"/>
    <property type="match status" value="1"/>
</dbReference>
<dbReference type="FunFam" id="1.10.600.10:FF:000001">
    <property type="entry name" value="Geranylgeranyl diphosphate synthase"/>
    <property type="match status" value="1"/>
</dbReference>
<dbReference type="GO" id="GO:0016114">
    <property type="term" value="P:terpenoid biosynthetic process"/>
    <property type="evidence" value="ECO:0007669"/>
    <property type="project" value="UniProtKB-ARBA"/>
</dbReference>
<dbReference type="Proteomes" id="UP000630923">
    <property type="component" value="Unassembled WGS sequence"/>
</dbReference>
<keyword evidence="6" id="KW-0414">Isoprene biosynthesis</keyword>
<comment type="caution">
    <text evidence="8">The sequence shown here is derived from an EMBL/GenBank/DDBJ whole genome shotgun (WGS) entry which is preliminary data.</text>
</comment>
<dbReference type="GO" id="GO:0046872">
    <property type="term" value="F:metal ion binding"/>
    <property type="evidence" value="ECO:0007669"/>
    <property type="project" value="UniProtKB-KW"/>
</dbReference>
<dbReference type="SFLD" id="SFLDS00005">
    <property type="entry name" value="Isoprenoid_Synthase_Type_I"/>
    <property type="match status" value="1"/>
</dbReference>
<organism evidence="8 9">
    <name type="scientific">Kordiimonas sediminis</name>
    <dbReference type="NCBI Taxonomy" id="1735581"/>
    <lineage>
        <taxon>Bacteria</taxon>
        <taxon>Pseudomonadati</taxon>
        <taxon>Pseudomonadota</taxon>
        <taxon>Alphaproteobacteria</taxon>
        <taxon>Kordiimonadales</taxon>
        <taxon>Kordiimonadaceae</taxon>
        <taxon>Kordiimonas</taxon>
    </lineage>
</organism>
<keyword evidence="9" id="KW-1185">Reference proteome</keyword>
<gene>
    <name evidence="8" type="ORF">GCM10017044_22050</name>
</gene>
<dbReference type="SUPFAM" id="SSF48576">
    <property type="entry name" value="Terpenoid synthases"/>
    <property type="match status" value="1"/>
</dbReference>
<dbReference type="GO" id="GO:0005737">
    <property type="term" value="C:cytoplasm"/>
    <property type="evidence" value="ECO:0007669"/>
    <property type="project" value="UniProtKB-ARBA"/>
</dbReference>
<evidence type="ECO:0000313" key="9">
    <source>
        <dbReference type="Proteomes" id="UP000630923"/>
    </source>
</evidence>
<dbReference type="AlphaFoldDB" id="A0A919E9A6"/>
<sequence length="298" mass="32136">MGHDPLLEALQATSKAVERVLDPLLAVPEGNEKRVVEAMRYSVFSGGKRLRPFLVLSSAELFDVARPRALRVAAAIECVHCYSLIHDDLPAMDDDDLRRGKPTVHKQFDEATAILAGDALLTLAFEILADPETHSDPKVRVELISALAKASGHQGMVGGQMLDIYAENTSDWDERSVCRLQQMKTGALISFAAEAGAIMGHATEKARHSLQAYARGLGLAFQIADDLLDVEGSEEAVGKAVGKDADSGKATLVSLMGVERARQQAEMLSDQAIEHLSGFDNKASLLRAVAHFAVHRSS</sequence>
<dbReference type="GO" id="GO:0004659">
    <property type="term" value="F:prenyltransferase activity"/>
    <property type="evidence" value="ECO:0007669"/>
    <property type="project" value="InterPro"/>
</dbReference>
<dbReference type="Gene3D" id="1.10.600.10">
    <property type="entry name" value="Farnesyl Diphosphate Synthase"/>
    <property type="match status" value="1"/>
</dbReference>
<protein>
    <submittedName>
        <fullName evidence="8">Farnesyl-diphosphate synthase</fullName>
    </submittedName>
</protein>
<comment type="similarity">
    <text evidence="2 7">Belongs to the FPP/GGPP synthase family.</text>
</comment>
<name>A0A919E9A6_9PROT</name>
<dbReference type="CDD" id="cd00685">
    <property type="entry name" value="Trans_IPPS_HT"/>
    <property type="match status" value="1"/>
</dbReference>
<dbReference type="InterPro" id="IPR033749">
    <property type="entry name" value="Polyprenyl_synt_CS"/>
</dbReference>
<keyword evidence="5" id="KW-0460">Magnesium</keyword>
<dbReference type="SFLD" id="SFLDG01017">
    <property type="entry name" value="Polyprenyl_Transferase_Like"/>
    <property type="match status" value="1"/>
</dbReference>
<evidence type="ECO:0000256" key="5">
    <source>
        <dbReference type="ARBA" id="ARBA00022842"/>
    </source>
</evidence>